<reference evidence="1 2" key="1">
    <citation type="submission" date="2020-04" db="EMBL/GenBank/DDBJ databases">
        <title>Flammeovirga sp. SR4, a novel species isolated from seawater.</title>
        <authorList>
            <person name="Wang X."/>
        </authorList>
    </citation>
    <scope>NUCLEOTIDE SEQUENCE [LARGE SCALE GENOMIC DNA]</scope>
    <source>
        <strain evidence="1 2">SR4</strain>
    </source>
</reference>
<dbReference type="EMBL" id="JABAIL010000002">
    <property type="protein sequence ID" value="NLR91165.1"/>
    <property type="molecule type" value="Genomic_DNA"/>
</dbReference>
<gene>
    <name evidence="1" type="ORF">HGP29_08100</name>
</gene>
<dbReference type="AlphaFoldDB" id="A0A7X8SJ73"/>
<name>A0A7X8SJ73_9BACT</name>
<keyword evidence="2" id="KW-1185">Reference proteome</keyword>
<sequence length="46" mass="5628">MSKSKLIRHIREWLKRKYQSPKTSYNSCCTASVERFEKEKDKSRTY</sequence>
<dbReference type="Proteomes" id="UP000585050">
    <property type="component" value="Unassembled WGS sequence"/>
</dbReference>
<accession>A0A7X8SJ73</accession>
<protein>
    <submittedName>
        <fullName evidence="1">Uncharacterized protein</fullName>
    </submittedName>
</protein>
<evidence type="ECO:0000313" key="1">
    <source>
        <dbReference type="EMBL" id="NLR91165.1"/>
    </source>
</evidence>
<evidence type="ECO:0000313" key="2">
    <source>
        <dbReference type="Proteomes" id="UP000585050"/>
    </source>
</evidence>
<proteinExistence type="predicted"/>
<dbReference type="RefSeq" id="WP_168881864.1">
    <property type="nucleotide sequence ID" value="NZ_JABAIL010000002.1"/>
</dbReference>
<comment type="caution">
    <text evidence="1">The sequence shown here is derived from an EMBL/GenBank/DDBJ whole genome shotgun (WGS) entry which is preliminary data.</text>
</comment>
<organism evidence="1 2">
    <name type="scientific">Flammeovirga agarivorans</name>
    <dbReference type="NCBI Taxonomy" id="2726742"/>
    <lineage>
        <taxon>Bacteria</taxon>
        <taxon>Pseudomonadati</taxon>
        <taxon>Bacteroidota</taxon>
        <taxon>Cytophagia</taxon>
        <taxon>Cytophagales</taxon>
        <taxon>Flammeovirgaceae</taxon>
        <taxon>Flammeovirga</taxon>
    </lineage>
</organism>